<proteinExistence type="predicted"/>
<organism evidence="1 2">
    <name type="scientific">Acetobacterium malicum</name>
    <dbReference type="NCBI Taxonomy" id="52692"/>
    <lineage>
        <taxon>Bacteria</taxon>
        <taxon>Bacillati</taxon>
        <taxon>Bacillota</taxon>
        <taxon>Clostridia</taxon>
        <taxon>Eubacteriales</taxon>
        <taxon>Eubacteriaceae</taxon>
        <taxon>Acetobacterium</taxon>
    </lineage>
</organism>
<dbReference type="EMBL" id="WJBE01000002">
    <property type="protein sequence ID" value="MBC3898524.1"/>
    <property type="molecule type" value="Genomic_DNA"/>
</dbReference>
<name>A0ABR6YTM5_9FIRM</name>
<keyword evidence="2" id="KW-1185">Reference proteome</keyword>
<sequence length="136" mass="15737">MIKLIKMTRDLNEAVHKSEKSRIPDGQYYGEFSNIVFVEVDGCIYAALAEFRIFLKYDQPIVNYQMIPLEEWFQSEEINFLDGLRSFARANHIGLSEMVGTIGRITVKTKKETSNREISRVTDYIPEFDEAFVISA</sequence>
<dbReference type="RefSeq" id="WP_186893186.1">
    <property type="nucleotide sequence ID" value="NZ_WJBE01000002.1"/>
</dbReference>
<dbReference type="Proteomes" id="UP000622405">
    <property type="component" value="Unassembled WGS sequence"/>
</dbReference>
<reference evidence="1 2" key="1">
    <citation type="journal article" date="2020" name="mSystems">
        <title>Defining Genomic and Predicted Metabolic Features of the Acetobacterium Genus.</title>
        <authorList>
            <person name="Ross D.E."/>
            <person name="Marshall C.W."/>
            <person name="Gulliver D."/>
            <person name="May H.D."/>
            <person name="Norman R.S."/>
        </authorList>
    </citation>
    <scope>NUCLEOTIDE SEQUENCE [LARGE SCALE GENOMIC DNA]</scope>
    <source>
        <strain evidence="1 2">DSM 4132</strain>
    </source>
</reference>
<evidence type="ECO:0000313" key="2">
    <source>
        <dbReference type="Proteomes" id="UP000622405"/>
    </source>
</evidence>
<protein>
    <submittedName>
        <fullName evidence="1">Uncharacterized protein</fullName>
    </submittedName>
</protein>
<comment type="caution">
    <text evidence="1">The sequence shown here is derived from an EMBL/GenBank/DDBJ whole genome shotgun (WGS) entry which is preliminary data.</text>
</comment>
<accession>A0ABR6YTM5</accession>
<gene>
    <name evidence="1" type="ORF">GH811_02690</name>
</gene>
<evidence type="ECO:0000313" key="1">
    <source>
        <dbReference type="EMBL" id="MBC3898524.1"/>
    </source>
</evidence>